<accession>A0A1F5HB14</accession>
<dbReference type="SUPFAM" id="SSF53335">
    <property type="entry name" value="S-adenosyl-L-methionine-dependent methyltransferases"/>
    <property type="match status" value="1"/>
</dbReference>
<evidence type="ECO:0000313" key="2">
    <source>
        <dbReference type="EMBL" id="OGE01222.1"/>
    </source>
</evidence>
<dbReference type="InterPro" id="IPR013216">
    <property type="entry name" value="Methyltransf_11"/>
</dbReference>
<sequence>MRSTAQNSQLKFWTREFGNNYINRNLDTARKLNAGVRAYQKIFDHVNISSILEVGSNIGLNLVVINKIFKGKVKLFAVEPNKKAFSYLTKRKDMKLTDAWVSDAAHIPLENNSIDLVFTSGVLIHIAPRNLLAATKEIVRVSGHYVLCIEYFSHKPVDVPYRNYDGVLFKRDFGAYYLDHFPNLKVLSYGFLWQRDLPIFDNLNWWLFEKKHRN</sequence>
<dbReference type="EMBL" id="MFCA01000029">
    <property type="protein sequence ID" value="OGE01222.1"/>
    <property type="molecule type" value="Genomic_DNA"/>
</dbReference>
<dbReference type="GO" id="GO:0008757">
    <property type="term" value="F:S-adenosylmethionine-dependent methyltransferase activity"/>
    <property type="evidence" value="ECO:0007669"/>
    <property type="project" value="InterPro"/>
</dbReference>
<dbReference type="AlphaFoldDB" id="A0A1F5HB14"/>
<dbReference type="Proteomes" id="UP000176751">
    <property type="component" value="Unassembled WGS sequence"/>
</dbReference>
<dbReference type="NCBIfam" id="TIGR03587">
    <property type="entry name" value="Pse_Me-ase"/>
    <property type="match status" value="1"/>
</dbReference>
<dbReference type="Pfam" id="PF08241">
    <property type="entry name" value="Methyltransf_11"/>
    <property type="match status" value="1"/>
</dbReference>
<evidence type="ECO:0000313" key="3">
    <source>
        <dbReference type="Proteomes" id="UP000176751"/>
    </source>
</evidence>
<gene>
    <name evidence="2" type="ORF">A2196_00750</name>
</gene>
<comment type="caution">
    <text evidence="2">The sequence shown here is derived from an EMBL/GenBank/DDBJ whole genome shotgun (WGS) entry which is preliminary data.</text>
</comment>
<evidence type="ECO:0000259" key="1">
    <source>
        <dbReference type="Pfam" id="PF08241"/>
    </source>
</evidence>
<proteinExistence type="predicted"/>
<name>A0A1F5HB14_9BACT</name>
<dbReference type="InterPro" id="IPR020027">
    <property type="entry name" value="Pseudamin_synth-assoc_MeTrfase"/>
</dbReference>
<dbReference type="InterPro" id="IPR029063">
    <property type="entry name" value="SAM-dependent_MTases_sf"/>
</dbReference>
<dbReference type="STRING" id="1797737.A2196_00750"/>
<dbReference type="Gene3D" id="3.40.50.150">
    <property type="entry name" value="Vaccinia Virus protein VP39"/>
    <property type="match status" value="1"/>
</dbReference>
<feature type="domain" description="Methyltransferase type 11" evidence="1">
    <location>
        <begin position="52"/>
        <end position="141"/>
    </location>
</feature>
<organism evidence="2 3">
    <name type="scientific">Candidatus Curtissbacteria bacterium RIFOXYA1_FULL_41_14</name>
    <dbReference type="NCBI Taxonomy" id="1797737"/>
    <lineage>
        <taxon>Bacteria</taxon>
        <taxon>Candidatus Curtissiibacteriota</taxon>
    </lineage>
</organism>
<protein>
    <recommendedName>
        <fullName evidence="1">Methyltransferase type 11 domain-containing protein</fullName>
    </recommendedName>
</protein>
<reference evidence="2 3" key="1">
    <citation type="journal article" date="2016" name="Nat. Commun.">
        <title>Thousands of microbial genomes shed light on interconnected biogeochemical processes in an aquifer system.</title>
        <authorList>
            <person name="Anantharaman K."/>
            <person name="Brown C.T."/>
            <person name="Hug L.A."/>
            <person name="Sharon I."/>
            <person name="Castelle C.J."/>
            <person name="Probst A.J."/>
            <person name="Thomas B.C."/>
            <person name="Singh A."/>
            <person name="Wilkins M.J."/>
            <person name="Karaoz U."/>
            <person name="Brodie E.L."/>
            <person name="Williams K.H."/>
            <person name="Hubbard S.S."/>
            <person name="Banfield J.F."/>
        </authorList>
    </citation>
    <scope>NUCLEOTIDE SEQUENCE [LARGE SCALE GENOMIC DNA]</scope>
</reference>